<gene>
    <name evidence="7" type="ORF">L9F63_025193</name>
</gene>
<evidence type="ECO:0000256" key="3">
    <source>
        <dbReference type="ARBA" id="ARBA00022989"/>
    </source>
</evidence>
<keyword evidence="4 5" id="KW-0472">Membrane</keyword>
<feature type="transmembrane region" description="Helical" evidence="5">
    <location>
        <begin position="120"/>
        <end position="138"/>
    </location>
</feature>
<proteinExistence type="predicted"/>
<dbReference type="EMBL" id="JASPKZ010009184">
    <property type="protein sequence ID" value="KAJ9577946.1"/>
    <property type="molecule type" value="Genomic_DNA"/>
</dbReference>
<keyword evidence="8" id="KW-1185">Reference proteome</keyword>
<dbReference type="InterPro" id="IPR011547">
    <property type="entry name" value="SLC26A/SulP_dom"/>
</dbReference>
<dbReference type="GO" id="GO:0016020">
    <property type="term" value="C:membrane"/>
    <property type="evidence" value="ECO:0007669"/>
    <property type="project" value="UniProtKB-SubCell"/>
</dbReference>
<reference evidence="7" key="1">
    <citation type="journal article" date="2023" name="IScience">
        <title>Live-bearing cockroach genome reveals convergent evolutionary mechanisms linked to viviparity in insects and beyond.</title>
        <authorList>
            <person name="Fouks B."/>
            <person name="Harrison M.C."/>
            <person name="Mikhailova A.A."/>
            <person name="Marchal E."/>
            <person name="English S."/>
            <person name="Carruthers M."/>
            <person name="Jennings E.C."/>
            <person name="Chiamaka E.L."/>
            <person name="Frigard R.A."/>
            <person name="Pippel M."/>
            <person name="Attardo G.M."/>
            <person name="Benoit J.B."/>
            <person name="Bornberg-Bauer E."/>
            <person name="Tobe S.S."/>
        </authorList>
    </citation>
    <scope>NUCLEOTIDE SEQUENCE</scope>
    <source>
        <strain evidence="7">Stay&amp;Tobe</strain>
    </source>
</reference>
<reference evidence="7" key="2">
    <citation type="submission" date="2023-05" db="EMBL/GenBank/DDBJ databases">
        <authorList>
            <person name="Fouks B."/>
        </authorList>
    </citation>
    <scope>NUCLEOTIDE SEQUENCE</scope>
    <source>
        <strain evidence="7">Stay&amp;Tobe</strain>
        <tissue evidence="7">Testes</tissue>
    </source>
</reference>
<evidence type="ECO:0000256" key="2">
    <source>
        <dbReference type="ARBA" id="ARBA00022692"/>
    </source>
</evidence>
<dbReference type="Pfam" id="PF00916">
    <property type="entry name" value="Sulfate_transp"/>
    <property type="match status" value="1"/>
</dbReference>
<accession>A0AAD8E5V3</accession>
<dbReference type="InterPro" id="IPR001902">
    <property type="entry name" value="SLC26A/SulP_fam"/>
</dbReference>
<dbReference type="AlphaFoldDB" id="A0AAD8E5V3"/>
<evidence type="ECO:0000313" key="7">
    <source>
        <dbReference type="EMBL" id="KAJ9577946.1"/>
    </source>
</evidence>
<comment type="caution">
    <text evidence="7">The sequence shown here is derived from an EMBL/GenBank/DDBJ whole genome shotgun (WGS) entry which is preliminary data.</text>
</comment>
<keyword evidence="3 5" id="KW-1133">Transmembrane helix</keyword>
<organism evidence="7 8">
    <name type="scientific">Diploptera punctata</name>
    <name type="common">Pacific beetle cockroach</name>
    <dbReference type="NCBI Taxonomy" id="6984"/>
    <lineage>
        <taxon>Eukaryota</taxon>
        <taxon>Metazoa</taxon>
        <taxon>Ecdysozoa</taxon>
        <taxon>Arthropoda</taxon>
        <taxon>Hexapoda</taxon>
        <taxon>Insecta</taxon>
        <taxon>Pterygota</taxon>
        <taxon>Neoptera</taxon>
        <taxon>Polyneoptera</taxon>
        <taxon>Dictyoptera</taxon>
        <taxon>Blattodea</taxon>
        <taxon>Blaberoidea</taxon>
        <taxon>Blaberidae</taxon>
        <taxon>Diplopterinae</taxon>
        <taxon>Diploptera</taxon>
    </lineage>
</organism>
<sequence>VNCPLSHKYPLLSKEHTNQKIAYWNIRFTLFKSWARSSFGDCKPVSFLKDRVPILRWLPEYSWRSDLISDMVAGFTVAVMHIPQGMAYALLSTMDPIVGIYMAFFPVLAYTLFGTSRHNSMGTFAVVCLMTGKTILAYSNEESDTGYTKMQVATAIAFMVGVYQVSRFSLRYNNIMNSKKSTTIFNYSVTAYIYIIPVLLKNTYGNNQHDKQLIR</sequence>
<name>A0AAD8E5V3_DIPPU</name>
<comment type="subcellular location">
    <subcellularLocation>
        <location evidence="1">Membrane</location>
        <topology evidence="1">Multi-pass membrane protein</topology>
    </subcellularLocation>
</comment>
<evidence type="ECO:0000256" key="5">
    <source>
        <dbReference type="SAM" id="Phobius"/>
    </source>
</evidence>
<evidence type="ECO:0000256" key="1">
    <source>
        <dbReference type="ARBA" id="ARBA00004141"/>
    </source>
</evidence>
<feature type="non-terminal residue" evidence="7">
    <location>
        <position position="1"/>
    </location>
</feature>
<feature type="transmembrane region" description="Helical" evidence="5">
    <location>
        <begin position="182"/>
        <end position="200"/>
    </location>
</feature>
<feature type="domain" description="SLC26A/SulP transporter" evidence="6">
    <location>
        <begin position="67"/>
        <end position="206"/>
    </location>
</feature>
<dbReference type="PANTHER" id="PTHR11814">
    <property type="entry name" value="SULFATE TRANSPORTER"/>
    <property type="match status" value="1"/>
</dbReference>
<feature type="non-terminal residue" evidence="7">
    <location>
        <position position="215"/>
    </location>
</feature>
<keyword evidence="2 5" id="KW-0812">Transmembrane</keyword>
<evidence type="ECO:0000313" key="8">
    <source>
        <dbReference type="Proteomes" id="UP001233999"/>
    </source>
</evidence>
<feature type="transmembrane region" description="Helical" evidence="5">
    <location>
        <begin position="97"/>
        <end position="113"/>
    </location>
</feature>
<protein>
    <recommendedName>
        <fullName evidence="6">SLC26A/SulP transporter domain-containing protein</fullName>
    </recommendedName>
</protein>
<feature type="transmembrane region" description="Helical" evidence="5">
    <location>
        <begin position="150"/>
        <end position="170"/>
    </location>
</feature>
<evidence type="ECO:0000259" key="6">
    <source>
        <dbReference type="Pfam" id="PF00916"/>
    </source>
</evidence>
<dbReference type="Proteomes" id="UP001233999">
    <property type="component" value="Unassembled WGS sequence"/>
</dbReference>
<evidence type="ECO:0000256" key="4">
    <source>
        <dbReference type="ARBA" id="ARBA00023136"/>
    </source>
</evidence>
<dbReference type="GO" id="GO:0055085">
    <property type="term" value="P:transmembrane transport"/>
    <property type="evidence" value="ECO:0007669"/>
    <property type="project" value="InterPro"/>
</dbReference>